<proteinExistence type="predicted"/>
<dbReference type="SUPFAM" id="SSF53098">
    <property type="entry name" value="Ribonuclease H-like"/>
    <property type="match status" value="1"/>
</dbReference>
<dbReference type="InterPro" id="IPR036397">
    <property type="entry name" value="RNaseH_sf"/>
</dbReference>
<dbReference type="Gene3D" id="3.30.420.10">
    <property type="entry name" value="Ribonuclease H-like superfamily/Ribonuclease H"/>
    <property type="match status" value="1"/>
</dbReference>
<dbReference type="InterPro" id="IPR012337">
    <property type="entry name" value="RNaseH-like_sf"/>
</dbReference>
<organism evidence="2">
    <name type="scientific">viral metagenome</name>
    <dbReference type="NCBI Taxonomy" id="1070528"/>
    <lineage>
        <taxon>unclassified sequences</taxon>
        <taxon>metagenomes</taxon>
        <taxon>organismal metagenomes</taxon>
    </lineage>
</organism>
<dbReference type="InterPro" id="IPR015242">
    <property type="entry name" value="Ydc2_cat"/>
</dbReference>
<dbReference type="GO" id="GO:0003676">
    <property type="term" value="F:nucleic acid binding"/>
    <property type="evidence" value="ECO:0007669"/>
    <property type="project" value="InterPro"/>
</dbReference>
<feature type="domain" description="Mitochondrial resolvase Ydc2 catalytic" evidence="1">
    <location>
        <begin position="3"/>
        <end position="133"/>
    </location>
</feature>
<protein>
    <recommendedName>
        <fullName evidence="1">Mitochondrial resolvase Ydc2 catalytic domain-containing protein</fullName>
    </recommendedName>
</protein>
<dbReference type="EMBL" id="MN739061">
    <property type="protein sequence ID" value="QHS86763.1"/>
    <property type="molecule type" value="Genomic_DNA"/>
</dbReference>
<dbReference type="AlphaFoldDB" id="A0A6C0B5K7"/>
<name>A0A6C0B5K7_9ZZZZ</name>
<evidence type="ECO:0000313" key="2">
    <source>
        <dbReference type="EMBL" id="QHS86763.1"/>
    </source>
</evidence>
<dbReference type="Pfam" id="PF09159">
    <property type="entry name" value="Ydc2-catalyt"/>
    <property type="match status" value="1"/>
</dbReference>
<evidence type="ECO:0000259" key="1">
    <source>
        <dbReference type="Pfam" id="PF09159"/>
    </source>
</evidence>
<accession>A0A6C0B5K7</accession>
<reference evidence="2" key="1">
    <citation type="journal article" date="2020" name="Nature">
        <title>Giant virus diversity and host interactions through global metagenomics.</title>
        <authorList>
            <person name="Schulz F."/>
            <person name="Roux S."/>
            <person name="Paez-Espino D."/>
            <person name="Jungbluth S."/>
            <person name="Walsh D.A."/>
            <person name="Denef V.J."/>
            <person name="McMahon K.D."/>
            <person name="Konstantinidis K.T."/>
            <person name="Eloe-Fadrosh E.A."/>
            <person name="Kyrpides N.C."/>
            <person name="Woyke T."/>
        </authorList>
    </citation>
    <scope>NUCLEOTIDE SEQUENCE</scope>
    <source>
        <strain evidence="2">GVMAG-M-3300009422-16</strain>
    </source>
</reference>
<sequence>MIILSVDVGIKNLAVCIVKCDCSGSEIIEWVVINSIENLLDNQLKCCVTKKGKLCNKVAENKVTLKDKTLLGFCKLKTCQSELTSNYSKKQIKKYKKIHANRVDLSLLGKNIYRALSKLKNVNNLDYVVIENQPVLKNPRMKSVQMIIFSYFLFMTEQNNHNHKIILFNPRAKLNIYDGPEIKSNKKNKYAERKFLSVEYTKYFLAKHKKNNMWIDFFNTNKKKDDLADSYLQALTYYSKLKPNT</sequence>